<evidence type="ECO:0000313" key="8">
    <source>
        <dbReference type="EMBL" id="GIP15179.1"/>
    </source>
</evidence>
<protein>
    <submittedName>
        <fullName evidence="8">Cytochrome c biogenesis protein ResC</fullName>
    </submittedName>
</protein>
<accession>A0A919YN82</accession>
<dbReference type="GO" id="GO:0005886">
    <property type="term" value="C:plasma membrane"/>
    <property type="evidence" value="ECO:0007669"/>
    <property type="project" value="TreeGrafter"/>
</dbReference>
<dbReference type="GO" id="GO:0017004">
    <property type="term" value="P:cytochrome complex assembly"/>
    <property type="evidence" value="ECO:0007669"/>
    <property type="project" value="UniProtKB-KW"/>
</dbReference>
<dbReference type="PANTHER" id="PTHR30071">
    <property type="entry name" value="HEME EXPORTER PROTEIN C"/>
    <property type="match status" value="1"/>
</dbReference>
<dbReference type="InterPro" id="IPR002541">
    <property type="entry name" value="Cyt_c_assembly"/>
</dbReference>
<comment type="caution">
    <text evidence="8">The sequence shown here is derived from an EMBL/GenBank/DDBJ whole genome shotgun (WGS) entry which is preliminary data.</text>
</comment>
<keyword evidence="4 6" id="KW-1133">Transmembrane helix</keyword>
<evidence type="ECO:0000259" key="7">
    <source>
        <dbReference type="Pfam" id="PF01578"/>
    </source>
</evidence>
<feature type="domain" description="Cytochrome c assembly protein" evidence="7">
    <location>
        <begin position="319"/>
        <end position="414"/>
    </location>
</feature>
<feature type="transmembrane region" description="Helical" evidence="6">
    <location>
        <begin position="188"/>
        <end position="206"/>
    </location>
</feature>
<dbReference type="PANTHER" id="PTHR30071:SF1">
    <property type="entry name" value="CYTOCHROME B_B6 PROTEIN-RELATED"/>
    <property type="match status" value="1"/>
</dbReference>
<sequence length="420" mass="46981">MNWLEFSSSSLGVAFFLYVFATIFYMVAIAGKKWGKKDPKLHEARWGKIAFITSTLGLVAHLLFFFTRWIGSGQIPTSNMYEFITLLGMTIMIAYTIIYFIYKKLLLGMFALPLAIIVIAYASVFPSDVQPLVPALQSHWLKIHVTTAALGEAFFAVGFAAALMYLLRTIDFKDKTKNGKRAQRWLEFTLISILVVIGFIIAAFGFKGAGYTASFQQENASVSQLGEISTTTETVEYTMPPIFKPYNSEAIEVTPFLGMTDGLFETPSWFNGVNSGRKLNTVVWSIIVGLLLYGIIRVIIRKPLGAAIHPALEGIDPDDLDEISYRAIVIGFPIFTLGGLIFAMIWAEEAWGRFWGWDPKEVWALITWLYYSAYLHFRLSRGWQGKPSAWLAVIGFVIVLFTLVGVNLLIAGMHSYAGVE</sequence>
<proteinExistence type="predicted"/>
<evidence type="ECO:0000256" key="4">
    <source>
        <dbReference type="ARBA" id="ARBA00022989"/>
    </source>
</evidence>
<feature type="transmembrane region" description="Helical" evidence="6">
    <location>
        <begin position="83"/>
        <end position="102"/>
    </location>
</feature>
<feature type="transmembrane region" description="Helical" evidence="6">
    <location>
        <begin position="49"/>
        <end position="71"/>
    </location>
</feature>
<evidence type="ECO:0000256" key="6">
    <source>
        <dbReference type="SAM" id="Phobius"/>
    </source>
</evidence>
<dbReference type="Pfam" id="PF01578">
    <property type="entry name" value="Cytochrom_C_asm"/>
    <property type="match status" value="2"/>
</dbReference>
<feature type="transmembrane region" description="Helical" evidence="6">
    <location>
        <begin position="145"/>
        <end position="167"/>
    </location>
</feature>
<comment type="subcellular location">
    <subcellularLocation>
        <location evidence="1">Membrane</location>
        <topology evidence="1">Multi-pass membrane protein</topology>
    </subcellularLocation>
</comment>
<evidence type="ECO:0000313" key="9">
    <source>
        <dbReference type="Proteomes" id="UP000683139"/>
    </source>
</evidence>
<evidence type="ECO:0000256" key="3">
    <source>
        <dbReference type="ARBA" id="ARBA00022748"/>
    </source>
</evidence>
<keyword evidence="5 6" id="KW-0472">Membrane</keyword>
<keyword evidence="3" id="KW-0201">Cytochrome c-type biogenesis</keyword>
<dbReference type="Proteomes" id="UP000683139">
    <property type="component" value="Unassembled WGS sequence"/>
</dbReference>
<feature type="transmembrane region" description="Helical" evidence="6">
    <location>
        <begin position="327"/>
        <end position="347"/>
    </location>
</feature>
<feature type="transmembrane region" description="Helical" evidence="6">
    <location>
        <begin position="362"/>
        <end position="377"/>
    </location>
</feature>
<keyword evidence="2 6" id="KW-0812">Transmembrane</keyword>
<feature type="transmembrane region" description="Helical" evidence="6">
    <location>
        <begin position="6"/>
        <end position="28"/>
    </location>
</feature>
<gene>
    <name evidence="8" type="primary">resC</name>
    <name evidence="8" type="ORF">J40TS1_08210</name>
</gene>
<dbReference type="RefSeq" id="WP_213513377.1">
    <property type="nucleotide sequence ID" value="NZ_BOSE01000001.1"/>
</dbReference>
<evidence type="ECO:0000256" key="2">
    <source>
        <dbReference type="ARBA" id="ARBA00022692"/>
    </source>
</evidence>
<evidence type="ECO:0000256" key="1">
    <source>
        <dbReference type="ARBA" id="ARBA00004141"/>
    </source>
</evidence>
<dbReference type="InterPro" id="IPR045062">
    <property type="entry name" value="Cyt_c_biogenesis_CcsA/CcmC"/>
</dbReference>
<reference evidence="8" key="1">
    <citation type="submission" date="2021-03" db="EMBL/GenBank/DDBJ databases">
        <title>Antimicrobial resistance genes in bacteria isolated from Japanese honey, and their potential for conferring macrolide and lincosamide resistance in the American foulbrood pathogen Paenibacillus larvae.</title>
        <authorList>
            <person name="Okamoto M."/>
            <person name="Kumagai M."/>
            <person name="Kanamori H."/>
            <person name="Takamatsu D."/>
        </authorList>
    </citation>
    <scope>NUCLEOTIDE SEQUENCE</scope>
    <source>
        <strain evidence="8">J40TS1</strain>
    </source>
</reference>
<dbReference type="GO" id="GO:0020037">
    <property type="term" value="F:heme binding"/>
    <property type="evidence" value="ECO:0007669"/>
    <property type="project" value="InterPro"/>
</dbReference>
<name>A0A919YN82_9BACL</name>
<keyword evidence="9" id="KW-1185">Reference proteome</keyword>
<dbReference type="EMBL" id="BOSE01000001">
    <property type="protein sequence ID" value="GIP15179.1"/>
    <property type="molecule type" value="Genomic_DNA"/>
</dbReference>
<dbReference type="AlphaFoldDB" id="A0A919YN82"/>
<evidence type="ECO:0000256" key="5">
    <source>
        <dbReference type="ARBA" id="ARBA00023136"/>
    </source>
</evidence>
<feature type="transmembrane region" description="Helical" evidence="6">
    <location>
        <begin position="107"/>
        <end position="125"/>
    </location>
</feature>
<feature type="domain" description="Cytochrome c assembly protein" evidence="7">
    <location>
        <begin position="78"/>
        <end position="202"/>
    </location>
</feature>
<feature type="transmembrane region" description="Helical" evidence="6">
    <location>
        <begin position="389"/>
        <end position="410"/>
    </location>
</feature>
<feature type="transmembrane region" description="Helical" evidence="6">
    <location>
        <begin position="282"/>
        <end position="300"/>
    </location>
</feature>
<organism evidence="8 9">
    <name type="scientific">Paenibacillus montaniterrae</name>
    <dbReference type="NCBI Taxonomy" id="429341"/>
    <lineage>
        <taxon>Bacteria</taxon>
        <taxon>Bacillati</taxon>
        <taxon>Bacillota</taxon>
        <taxon>Bacilli</taxon>
        <taxon>Bacillales</taxon>
        <taxon>Paenibacillaceae</taxon>
        <taxon>Paenibacillus</taxon>
    </lineage>
</organism>